<reference evidence="2 3" key="1">
    <citation type="journal article" date="2011" name="Proc. Natl. Acad. Sci. U.S.A.">
        <title>Comparative genomics of xylose-fermenting fungi for enhanced biofuel production.</title>
        <authorList>
            <person name="Wohlbach D.J."/>
            <person name="Kuo A."/>
            <person name="Sato T.K."/>
            <person name="Potts K.M."/>
            <person name="Salamov A.A."/>
            <person name="LaButti K.M."/>
            <person name="Sun H."/>
            <person name="Clum A."/>
            <person name="Pangilinan J.L."/>
            <person name="Lindquist E.A."/>
            <person name="Lucas S."/>
            <person name="Lapidus A."/>
            <person name="Jin M."/>
            <person name="Gunawan C."/>
            <person name="Balan V."/>
            <person name="Dale B.E."/>
            <person name="Jeffries T.W."/>
            <person name="Zinkel R."/>
            <person name="Barry K.W."/>
            <person name="Grigoriev I.V."/>
            <person name="Gasch A.P."/>
        </authorList>
    </citation>
    <scope>NUCLEOTIDE SEQUENCE [LARGE SCALE GENOMIC DNA]</scope>
    <source>
        <strain evidence="3">ATCC 10573 / BCRC 21748 / CBS 615 / JCM 9827 / NBRC 10315 / NRRL Y-1498 / VKM Y-70</strain>
    </source>
</reference>
<sequence length="221" mass="24869">MESFSEEALQPVESYNEFLEWMEQRDYGGNRVVVCTSGLTSAPQPHTAYLPTPYSRSYPPSGTRFMTGNPGSSNRIGSPSNNGPPISGGAKFYSLQIDLHSAPANEAHQIDWKKQIEQIDLEHIDLDDLDGLMVDDDDEDEDEVAWRLDTEEFPHIGLFPTLTPREEMEDEQEQEQAFLDSHQQTQSNPVAPGLFPQMDLSDESQFSSLDMLPLNPSYIMP</sequence>
<dbReference type="KEGG" id="cten:18248161"/>
<proteinExistence type="predicted"/>
<feature type="region of interest" description="Disordered" evidence="1">
    <location>
        <begin position="166"/>
        <end position="212"/>
    </location>
</feature>
<keyword evidence="3" id="KW-1185">Reference proteome</keyword>
<feature type="region of interest" description="Disordered" evidence="1">
    <location>
        <begin position="66"/>
        <end position="85"/>
    </location>
</feature>
<dbReference type="OrthoDB" id="4021666at2759"/>
<protein>
    <submittedName>
        <fullName evidence="2">Uncharacterized protein</fullName>
    </submittedName>
</protein>
<evidence type="ECO:0000313" key="2">
    <source>
        <dbReference type="EMBL" id="EGV60060.1"/>
    </source>
</evidence>
<evidence type="ECO:0000313" key="3">
    <source>
        <dbReference type="Proteomes" id="UP000000707"/>
    </source>
</evidence>
<dbReference type="HOGENOM" id="CLU_1250508_0_0_1"/>
<dbReference type="Proteomes" id="UP000000707">
    <property type="component" value="Unassembled WGS sequence"/>
</dbReference>
<dbReference type="AlphaFoldDB" id="G3BFN5"/>
<gene>
    <name evidence="2" type="ORF">CANTEDRAFT_116088</name>
</gene>
<evidence type="ECO:0000256" key="1">
    <source>
        <dbReference type="SAM" id="MobiDB-lite"/>
    </source>
</evidence>
<dbReference type="GeneID" id="18248161"/>
<dbReference type="EMBL" id="GL996528">
    <property type="protein sequence ID" value="EGV60060.1"/>
    <property type="molecule type" value="Genomic_DNA"/>
</dbReference>
<organism evidence="3">
    <name type="scientific">Candida tenuis (strain ATCC 10573 / BCRC 21748 / CBS 615 / JCM 9827 / NBRC 10315 / NRRL Y-1498 / VKM Y-70)</name>
    <name type="common">Yeast</name>
    <name type="synonym">Yamadazyma tenuis</name>
    <dbReference type="NCBI Taxonomy" id="590646"/>
    <lineage>
        <taxon>Eukaryota</taxon>
        <taxon>Fungi</taxon>
        <taxon>Dikarya</taxon>
        <taxon>Ascomycota</taxon>
        <taxon>Saccharomycotina</taxon>
        <taxon>Pichiomycetes</taxon>
        <taxon>Debaryomycetaceae</taxon>
        <taxon>Yamadazyma</taxon>
    </lineage>
</organism>
<dbReference type="RefSeq" id="XP_006689274.1">
    <property type="nucleotide sequence ID" value="XM_006689211.1"/>
</dbReference>
<feature type="compositionally biased region" description="Polar residues" evidence="1">
    <location>
        <begin position="66"/>
        <end position="84"/>
    </location>
</feature>
<name>G3BFN5_CANTC</name>
<accession>G3BFN5</accession>